<reference evidence="1 2" key="1">
    <citation type="submission" date="2024-05" db="EMBL/GenBank/DDBJ databases">
        <title>Genome sequencing and assembly of Indian major carp, Cirrhinus mrigala (Hamilton, 1822).</title>
        <authorList>
            <person name="Mohindra V."/>
            <person name="Chowdhury L.M."/>
            <person name="Lal K."/>
            <person name="Jena J.K."/>
        </authorList>
    </citation>
    <scope>NUCLEOTIDE SEQUENCE [LARGE SCALE GENOMIC DNA]</scope>
    <source>
        <strain evidence="1">CM1030</strain>
        <tissue evidence="1">Blood</tissue>
    </source>
</reference>
<dbReference type="EMBL" id="JAMKFB020000018">
    <property type="protein sequence ID" value="KAL0168928.1"/>
    <property type="molecule type" value="Genomic_DNA"/>
</dbReference>
<name>A0ABD0P4A9_CIRMR</name>
<dbReference type="AlphaFoldDB" id="A0ABD0P4A9"/>
<protein>
    <submittedName>
        <fullName evidence="1">Uncharacterized protein</fullName>
    </submittedName>
</protein>
<evidence type="ECO:0000313" key="2">
    <source>
        <dbReference type="Proteomes" id="UP001529510"/>
    </source>
</evidence>
<organism evidence="1 2">
    <name type="scientific">Cirrhinus mrigala</name>
    <name type="common">Mrigala</name>
    <dbReference type="NCBI Taxonomy" id="683832"/>
    <lineage>
        <taxon>Eukaryota</taxon>
        <taxon>Metazoa</taxon>
        <taxon>Chordata</taxon>
        <taxon>Craniata</taxon>
        <taxon>Vertebrata</taxon>
        <taxon>Euteleostomi</taxon>
        <taxon>Actinopterygii</taxon>
        <taxon>Neopterygii</taxon>
        <taxon>Teleostei</taxon>
        <taxon>Ostariophysi</taxon>
        <taxon>Cypriniformes</taxon>
        <taxon>Cyprinidae</taxon>
        <taxon>Labeoninae</taxon>
        <taxon>Labeonini</taxon>
        <taxon>Cirrhinus</taxon>
    </lineage>
</organism>
<evidence type="ECO:0000313" key="1">
    <source>
        <dbReference type="EMBL" id="KAL0168928.1"/>
    </source>
</evidence>
<keyword evidence="2" id="KW-1185">Reference proteome</keyword>
<proteinExistence type="predicted"/>
<comment type="caution">
    <text evidence="1">The sequence shown here is derived from an EMBL/GenBank/DDBJ whole genome shotgun (WGS) entry which is preliminary data.</text>
</comment>
<feature type="non-terminal residue" evidence="1">
    <location>
        <position position="58"/>
    </location>
</feature>
<dbReference type="Proteomes" id="UP001529510">
    <property type="component" value="Unassembled WGS sequence"/>
</dbReference>
<accession>A0ABD0P4A9</accession>
<gene>
    <name evidence="1" type="ORF">M9458_037150</name>
</gene>
<sequence>MRKAQSAVSSAADDVLVLQLRAFWRKYEHHCIQMDSCPSAVLKQDVLHQIDKQQLLKK</sequence>